<evidence type="ECO:0000259" key="7">
    <source>
        <dbReference type="PROSITE" id="PS50089"/>
    </source>
</evidence>
<feature type="compositionally biased region" description="Polar residues" evidence="6">
    <location>
        <begin position="167"/>
        <end position="182"/>
    </location>
</feature>
<evidence type="ECO:0000256" key="2">
    <source>
        <dbReference type="ARBA" id="ARBA00022771"/>
    </source>
</evidence>
<evidence type="ECO:0000313" key="8">
    <source>
        <dbReference type="Proteomes" id="UP001652623"/>
    </source>
</evidence>
<proteinExistence type="predicted"/>
<evidence type="ECO:0000256" key="6">
    <source>
        <dbReference type="SAM" id="MobiDB-lite"/>
    </source>
</evidence>
<feature type="compositionally biased region" description="Polar residues" evidence="6">
    <location>
        <begin position="143"/>
        <end position="155"/>
    </location>
</feature>
<evidence type="ECO:0000256" key="5">
    <source>
        <dbReference type="PROSITE-ProRule" id="PRU00175"/>
    </source>
</evidence>
<gene>
    <name evidence="9" type="primary">LOC107413136</name>
</gene>
<feature type="region of interest" description="Disordered" evidence="6">
    <location>
        <begin position="89"/>
        <end position="204"/>
    </location>
</feature>
<reference evidence="9" key="1">
    <citation type="submission" date="2025-08" db="UniProtKB">
        <authorList>
            <consortium name="RefSeq"/>
        </authorList>
    </citation>
    <scope>IDENTIFICATION</scope>
    <source>
        <tissue evidence="9">Seedling</tissue>
    </source>
</reference>
<dbReference type="GO" id="GO:0008270">
    <property type="term" value="F:zinc ion binding"/>
    <property type="evidence" value="ECO:0007669"/>
    <property type="project" value="UniProtKB-KW"/>
</dbReference>
<dbReference type="PROSITE" id="PS00518">
    <property type="entry name" value="ZF_RING_1"/>
    <property type="match status" value="1"/>
</dbReference>
<dbReference type="InParanoid" id="A0A6P3ZF04"/>
<sequence>MMTMMTTGPVVKVGRDKLAACMTCPVCNELFTDATTISECLHTFCRKCIYEKINEEELENCPVCNIELGCAPLEKLRADHSLQDLRAKLFPSKRKRDNPTDDLPSASYPAKRKERSLSSLVISEPRASTQPSRMTGRRKNPTRKNLTVRTSSLSVESPVRKEDDSLKNFSSPEAVNKILQNRRQVKKNESSKQQMHDNGVNKAEPYEGKADLWTPLNCLVEAASKTKTSKFNSQENFVSSNFPDTPSNEAHHLKSKVKDNGYKSKANGDEKDSSPAPSVPVRRRRMQGVRQRRPTASDGLNISAQAVVDSNSKSAGRFNPIWFSLIASSNQAGDAPLPQISSCYLRVKDGSLPASFIKKYLAKKLDLASEAEVEIWLRGQPVISTIQLHHLVELWLQTAPSSERIQTSVGSSGKDFMMILSYGRKAYPQ</sequence>
<evidence type="ECO:0000256" key="3">
    <source>
        <dbReference type="ARBA" id="ARBA00022833"/>
    </source>
</evidence>
<dbReference type="PANTHER" id="PTHR46293:SF3">
    <property type="entry name" value="E3 UBIQUITIN PROTEIN LIGASE DRIPH-RELATED"/>
    <property type="match status" value="1"/>
</dbReference>
<evidence type="ECO:0000256" key="4">
    <source>
        <dbReference type="ARBA" id="ARBA00064110"/>
    </source>
</evidence>
<dbReference type="Proteomes" id="UP001652623">
    <property type="component" value="Chromosome 3"/>
</dbReference>
<dbReference type="Gene3D" id="3.30.40.10">
    <property type="entry name" value="Zinc/RING finger domain, C3HC4 (zinc finger)"/>
    <property type="match status" value="1"/>
</dbReference>
<dbReference type="SUPFAM" id="SSF57850">
    <property type="entry name" value="RING/U-box"/>
    <property type="match status" value="1"/>
</dbReference>
<keyword evidence="1" id="KW-0479">Metal-binding</keyword>
<dbReference type="Pfam" id="PF13923">
    <property type="entry name" value="zf-C3HC4_2"/>
    <property type="match status" value="1"/>
</dbReference>
<dbReference type="GO" id="GO:0051865">
    <property type="term" value="P:protein autoubiquitination"/>
    <property type="evidence" value="ECO:0007669"/>
    <property type="project" value="UniProtKB-ARBA"/>
</dbReference>
<feature type="domain" description="RING-type" evidence="7">
    <location>
        <begin position="24"/>
        <end position="65"/>
    </location>
</feature>
<dbReference type="PROSITE" id="PS50089">
    <property type="entry name" value="ZF_RING_2"/>
    <property type="match status" value="1"/>
</dbReference>
<evidence type="ECO:0000256" key="1">
    <source>
        <dbReference type="ARBA" id="ARBA00022723"/>
    </source>
</evidence>
<dbReference type="InterPro" id="IPR017907">
    <property type="entry name" value="Znf_RING_CS"/>
</dbReference>
<feature type="region of interest" description="Disordered" evidence="6">
    <location>
        <begin position="229"/>
        <end position="298"/>
    </location>
</feature>
<feature type="compositionally biased region" description="Polar residues" evidence="6">
    <location>
        <begin position="117"/>
        <end position="133"/>
    </location>
</feature>
<feature type="compositionally biased region" description="Basic and acidic residues" evidence="6">
    <location>
        <begin position="249"/>
        <end position="273"/>
    </location>
</feature>
<keyword evidence="3" id="KW-0862">Zinc</keyword>
<dbReference type="InterPro" id="IPR001841">
    <property type="entry name" value="Znf_RING"/>
</dbReference>
<keyword evidence="8" id="KW-1185">Reference proteome</keyword>
<dbReference type="RefSeq" id="XP_015876495.1">
    <property type="nucleotide sequence ID" value="XM_016021009.3"/>
</dbReference>
<dbReference type="AlphaFoldDB" id="A0A6P3ZF04"/>
<dbReference type="CDD" id="cd16525">
    <property type="entry name" value="RING-HC_PCGF"/>
    <property type="match status" value="1"/>
</dbReference>
<feature type="compositionally biased region" description="Basic residues" evidence="6">
    <location>
        <begin position="281"/>
        <end position="293"/>
    </location>
</feature>
<dbReference type="InterPro" id="IPR013083">
    <property type="entry name" value="Znf_RING/FYVE/PHD"/>
</dbReference>
<comment type="subunit">
    <text evidence="4">Interacts with DREB2A.</text>
</comment>
<keyword evidence="2 5" id="KW-0863">Zinc-finger</keyword>
<dbReference type="InterPro" id="IPR044807">
    <property type="entry name" value="DRIP1-like"/>
</dbReference>
<dbReference type="PANTHER" id="PTHR46293">
    <property type="entry name" value="E3 UBIQUITIN PROTEIN LIGASE DRIP1"/>
    <property type="match status" value="1"/>
</dbReference>
<dbReference type="KEGG" id="zju:107413136"/>
<dbReference type="FunFam" id="3.30.40.10:FF:000033">
    <property type="entry name" value="Polycomb group RING finger protein 3"/>
    <property type="match status" value="1"/>
</dbReference>
<protein>
    <submittedName>
        <fullName evidence="9">E3 ubiquitin protein ligase DRIP2 isoform X1</fullName>
    </submittedName>
</protein>
<dbReference type="SMART" id="SM00184">
    <property type="entry name" value="RING"/>
    <property type="match status" value="1"/>
</dbReference>
<name>A0A6P3ZF04_ZIZJJ</name>
<dbReference type="GeneID" id="107413136"/>
<organism evidence="8 9">
    <name type="scientific">Ziziphus jujuba</name>
    <name type="common">Chinese jujube</name>
    <name type="synonym">Ziziphus sativa</name>
    <dbReference type="NCBI Taxonomy" id="326968"/>
    <lineage>
        <taxon>Eukaryota</taxon>
        <taxon>Viridiplantae</taxon>
        <taxon>Streptophyta</taxon>
        <taxon>Embryophyta</taxon>
        <taxon>Tracheophyta</taxon>
        <taxon>Spermatophyta</taxon>
        <taxon>Magnoliopsida</taxon>
        <taxon>eudicotyledons</taxon>
        <taxon>Gunneridae</taxon>
        <taxon>Pentapetalae</taxon>
        <taxon>rosids</taxon>
        <taxon>fabids</taxon>
        <taxon>Rosales</taxon>
        <taxon>Rhamnaceae</taxon>
        <taxon>Paliureae</taxon>
        <taxon>Ziziphus</taxon>
    </lineage>
</organism>
<accession>A0A6P3ZF04</accession>
<dbReference type="GO" id="GO:0004842">
    <property type="term" value="F:ubiquitin-protein transferase activity"/>
    <property type="evidence" value="ECO:0007669"/>
    <property type="project" value="InterPro"/>
</dbReference>
<evidence type="ECO:0000313" key="9">
    <source>
        <dbReference type="RefSeq" id="XP_015876495.1"/>
    </source>
</evidence>
<feature type="compositionally biased region" description="Polar residues" evidence="6">
    <location>
        <begin position="229"/>
        <end position="248"/>
    </location>
</feature>